<dbReference type="Gene3D" id="3.30.110.20">
    <property type="entry name" value="Alba-like domain"/>
    <property type="match status" value="1"/>
</dbReference>
<dbReference type="InterPro" id="IPR036882">
    <property type="entry name" value="Alba-like_dom_sf"/>
</dbReference>
<organism evidence="1 2">
    <name type="scientific">Thelohanellus kitauei</name>
    <name type="common">Myxosporean</name>
    <dbReference type="NCBI Taxonomy" id="669202"/>
    <lineage>
        <taxon>Eukaryota</taxon>
        <taxon>Metazoa</taxon>
        <taxon>Cnidaria</taxon>
        <taxon>Myxozoa</taxon>
        <taxon>Myxosporea</taxon>
        <taxon>Bivalvulida</taxon>
        <taxon>Platysporina</taxon>
        <taxon>Myxobolidae</taxon>
        <taxon>Thelohanellus</taxon>
    </lineage>
</organism>
<protein>
    <recommendedName>
        <fullName evidence="3">DNA/RNA-binding protein Alba-like domain-containing protein</fullName>
    </recommendedName>
</protein>
<accession>A0A0C2J432</accession>
<evidence type="ECO:0008006" key="3">
    <source>
        <dbReference type="Google" id="ProtNLM"/>
    </source>
</evidence>
<evidence type="ECO:0000313" key="2">
    <source>
        <dbReference type="Proteomes" id="UP000031668"/>
    </source>
</evidence>
<dbReference type="Proteomes" id="UP000031668">
    <property type="component" value="Unassembled WGS sequence"/>
</dbReference>
<reference evidence="1 2" key="1">
    <citation type="journal article" date="2014" name="Genome Biol. Evol.">
        <title>The genome of the myxosporean Thelohanellus kitauei shows adaptations to nutrient acquisition within its fish host.</title>
        <authorList>
            <person name="Yang Y."/>
            <person name="Xiong J."/>
            <person name="Zhou Z."/>
            <person name="Huo F."/>
            <person name="Miao W."/>
            <person name="Ran C."/>
            <person name="Liu Y."/>
            <person name="Zhang J."/>
            <person name="Feng J."/>
            <person name="Wang M."/>
            <person name="Wang M."/>
            <person name="Wang L."/>
            <person name="Yao B."/>
        </authorList>
    </citation>
    <scope>NUCLEOTIDE SEQUENCE [LARGE SCALE GENOMIC DNA]</scope>
    <source>
        <strain evidence="1">Wuqing</strain>
    </source>
</reference>
<comment type="caution">
    <text evidence="1">The sequence shown here is derived from an EMBL/GenBank/DDBJ whole genome shotgun (WGS) entry which is preliminary data.</text>
</comment>
<dbReference type="GO" id="GO:0003676">
    <property type="term" value="F:nucleic acid binding"/>
    <property type="evidence" value="ECO:0007669"/>
    <property type="project" value="InterPro"/>
</dbReference>
<name>A0A0C2J432_THEKT</name>
<dbReference type="SUPFAM" id="SSF82704">
    <property type="entry name" value="AlbA-like"/>
    <property type="match status" value="1"/>
</dbReference>
<sequence>MAENISDTKTEGETSFKLTKDHIPCKPIRLSRNQVMIHKSTNAYNQLQRITKVLNKRGEVILCALGNAVPLAKQIACKLSKQSPFIKVLFDYYLVDSEVLTYLSKGKENEKVGSIQIRIIKIIKGPGSGKITTIKFDKDPKKWKRKPR</sequence>
<dbReference type="AlphaFoldDB" id="A0A0C2J432"/>
<gene>
    <name evidence="1" type="ORF">RF11_06419</name>
</gene>
<keyword evidence="2" id="KW-1185">Reference proteome</keyword>
<proteinExistence type="predicted"/>
<dbReference type="EMBL" id="JWZT01001161">
    <property type="protein sequence ID" value="KII72589.1"/>
    <property type="molecule type" value="Genomic_DNA"/>
</dbReference>
<evidence type="ECO:0000313" key="1">
    <source>
        <dbReference type="EMBL" id="KII72589.1"/>
    </source>
</evidence>